<dbReference type="Gene3D" id="1.10.1780.10">
    <property type="entry name" value="Clp, N-terminal domain"/>
    <property type="match status" value="1"/>
</dbReference>
<dbReference type="Gene3D" id="1.10.8.60">
    <property type="match status" value="2"/>
</dbReference>
<evidence type="ECO:0000256" key="5">
    <source>
        <dbReference type="RuleBase" id="RU004432"/>
    </source>
</evidence>
<evidence type="ECO:0000256" key="2">
    <source>
        <dbReference type="ARBA" id="ARBA00022741"/>
    </source>
</evidence>
<comment type="caution">
    <text evidence="8">The sequence shown here is derived from an EMBL/GenBank/DDBJ whole genome shotgun (WGS) entry which is preliminary data.</text>
</comment>
<dbReference type="PROSITE" id="PS00870">
    <property type="entry name" value="CLPAB_1"/>
    <property type="match status" value="1"/>
</dbReference>
<evidence type="ECO:0000259" key="6">
    <source>
        <dbReference type="SMART" id="SM00382"/>
    </source>
</evidence>
<evidence type="ECO:0000259" key="7">
    <source>
        <dbReference type="SMART" id="SM01086"/>
    </source>
</evidence>
<dbReference type="PANTHER" id="PTHR11638">
    <property type="entry name" value="ATP-DEPENDENT CLP PROTEASE"/>
    <property type="match status" value="1"/>
</dbReference>
<dbReference type="InterPro" id="IPR019489">
    <property type="entry name" value="Clp_ATPase_C"/>
</dbReference>
<dbReference type="Proteomes" id="UP000824229">
    <property type="component" value="Unassembled WGS sequence"/>
</dbReference>
<dbReference type="EMBL" id="JAHLFQ010000001">
    <property type="protein sequence ID" value="MBU3803138.1"/>
    <property type="molecule type" value="Genomic_DNA"/>
</dbReference>
<dbReference type="InterPro" id="IPR003593">
    <property type="entry name" value="AAA+_ATPase"/>
</dbReference>
<keyword evidence="8" id="KW-0378">Hydrolase</keyword>
<dbReference type="SMART" id="SM01086">
    <property type="entry name" value="ClpB_D2-small"/>
    <property type="match status" value="1"/>
</dbReference>
<dbReference type="InterPro" id="IPR004176">
    <property type="entry name" value="Clp_R_N"/>
</dbReference>
<name>A0A9E2K9R8_9FIRM</name>
<dbReference type="InterPro" id="IPR041546">
    <property type="entry name" value="ClpA/ClpB_AAA_lid"/>
</dbReference>
<dbReference type="PRINTS" id="PR00300">
    <property type="entry name" value="CLPPROTEASEA"/>
</dbReference>
<keyword evidence="8" id="KW-0645">Protease</keyword>
<reference evidence="8" key="1">
    <citation type="journal article" date="2021" name="PeerJ">
        <title>Extensive microbial diversity within the chicken gut microbiome revealed by metagenomics and culture.</title>
        <authorList>
            <person name="Gilroy R."/>
            <person name="Ravi A."/>
            <person name="Getino M."/>
            <person name="Pursley I."/>
            <person name="Horton D.L."/>
            <person name="Alikhan N.F."/>
            <person name="Baker D."/>
            <person name="Gharbi K."/>
            <person name="Hall N."/>
            <person name="Watson M."/>
            <person name="Adriaenssens E.M."/>
            <person name="Foster-Nyarko E."/>
            <person name="Jarju S."/>
            <person name="Secka A."/>
            <person name="Antonio M."/>
            <person name="Oren A."/>
            <person name="Chaudhuri R.R."/>
            <person name="La Ragione R."/>
            <person name="Hildebrand F."/>
            <person name="Pallen M.J."/>
        </authorList>
    </citation>
    <scope>NUCLEOTIDE SEQUENCE</scope>
    <source>
        <strain evidence="8">B5-657</strain>
    </source>
</reference>
<dbReference type="CDD" id="cd00009">
    <property type="entry name" value="AAA"/>
    <property type="match status" value="1"/>
</dbReference>
<dbReference type="FunFam" id="3.40.50.300:FF:000025">
    <property type="entry name" value="ATP-dependent Clp protease subunit"/>
    <property type="match status" value="1"/>
</dbReference>
<feature type="domain" description="AAA+ ATPase" evidence="6">
    <location>
        <begin position="205"/>
        <end position="350"/>
    </location>
</feature>
<dbReference type="InterPro" id="IPR001270">
    <property type="entry name" value="ClpA/B"/>
</dbReference>
<gene>
    <name evidence="8" type="primary">clpA</name>
    <name evidence="8" type="ORF">H9872_00035</name>
</gene>
<dbReference type="CDD" id="cd19499">
    <property type="entry name" value="RecA-like_ClpB_Hsp104-like"/>
    <property type="match status" value="1"/>
</dbReference>
<dbReference type="InterPro" id="IPR028299">
    <property type="entry name" value="ClpA/B_CS2"/>
</dbReference>
<dbReference type="InterPro" id="IPR050130">
    <property type="entry name" value="ClpA_ClpB"/>
</dbReference>
<keyword evidence="2 5" id="KW-0547">Nucleotide-binding</keyword>
<accession>A0A9E2K9R8</accession>
<dbReference type="InterPro" id="IPR027417">
    <property type="entry name" value="P-loop_NTPase"/>
</dbReference>
<dbReference type="AlphaFoldDB" id="A0A9E2K9R8"/>
<dbReference type="NCBIfam" id="TIGR02639">
    <property type="entry name" value="ClpA"/>
    <property type="match status" value="1"/>
</dbReference>
<dbReference type="GO" id="GO:0016887">
    <property type="term" value="F:ATP hydrolysis activity"/>
    <property type="evidence" value="ECO:0007669"/>
    <property type="project" value="InterPro"/>
</dbReference>
<evidence type="ECO:0000256" key="4">
    <source>
        <dbReference type="ARBA" id="ARBA00023186"/>
    </source>
</evidence>
<organism evidence="8 9">
    <name type="scientific">Candidatus Cellulosilyticum pullistercoris</name>
    <dbReference type="NCBI Taxonomy" id="2838521"/>
    <lineage>
        <taxon>Bacteria</taxon>
        <taxon>Bacillati</taxon>
        <taxon>Bacillota</taxon>
        <taxon>Clostridia</taxon>
        <taxon>Lachnospirales</taxon>
        <taxon>Cellulosilyticaceae</taxon>
        <taxon>Cellulosilyticum</taxon>
    </lineage>
</organism>
<dbReference type="InterPro" id="IPR018368">
    <property type="entry name" value="ClpA/B_CS1"/>
</dbReference>
<feature type="domain" description="Clp ATPase C-terminal" evidence="7">
    <location>
        <begin position="654"/>
        <end position="743"/>
    </location>
</feature>
<dbReference type="Gene3D" id="3.40.50.300">
    <property type="entry name" value="P-loop containing nucleotide triphosphate hydrolases"/>
    <property type="match status" value="2"/>
</dbReference>
<protein>
    <submittedName>
        <fullName evidence="8">ATP-dependent Clp protease ATP-binding subunit ClpA</fullName>
    </submittedName>
</protein>
<dbReference type="PROSITE" id="PS00871">
    <property type="entry name" value="CLPAB_2"/>
    <property type="match status" value="1"/>
</dbReference>
<dbReference type="SUPFAM" id="SSF81923">
    <property type="entry name" value="Double Clp-N motif"/>
    <property type="match status" value="1"/>
</dbReference>
<comment type="similarity">
    <text evidence="5">Belongs to the ClpA/ClpB family.</text>
</comment>
<dbReference type="Pfam" id="PF07724">
    <property type="entry name" value="AAA_2"/>
    <property type="match status" value="1"/>
</dbReference>
<keyword evidence="1" id="KW-0677">Repeat</keyword>
<dbReference type="GO" id="GO:0006508">
    <property type="term" value="P:proteolysis"/>
    <property type="evidence" value="ECO:0007669"/>
    <property type="project" value="UniProtKB-KW"/>
</dbReference>
<dbReference type="GO" id="GO:0043335">
    <property type="term" value="P:protein unfolding"/>
    <property type="evidence" value="ECO:0007669"/>
    <property type="project" value="InterPro"/>
</dbReference>
<dbReference type="SUPFAM" id="SSF52540">
    <property type="entry name" value="P-loop containing nucleoside triphosphate hydrolases"/>
    <property type="match status" value="2"/>
</dbReference>
<keyword evidence="3 5" id="KW-0067">ATP-binding</keyword>
<dbReference type="GO" id="GO:0005524">
    <property type="term" value="F:ATP binding"/>
    <property type="evidence" value="ECO:0007669"/>
    <property type="project" value="UniProtKB-KW"/>
</dbReference>
<dbReference type="Pfam" id="PF10431">
    <property type="entry name" value="ClpB_D2-small"/>
    <property type="match status" value="1"/>
</dbReference>
<dbReference type="InterPro" id="IPR036628">
    <property type="entry name" value="Clp_N_dom_sf"/>
</dbReference>
<dbReference type="PANTHER" id="PTHR11638:SF111">
    <property type="entry name" value="ATP-DEPENDENT CLP PROTEASE ATP-BINDING SUBUNIT CLPA"/>
    <property type="match status" value="1"/>
</dbReference>
<proteinExistence type="inferred from homology"/>
<feature type="domain" description="AAA+ ATPase" evidence="6">
    <location>
        <begin position="487"/>
        <end position="655"/>
    </location>
</feature>
<sequence length="745" mass="83590">MYISIEVSDIIMQARELATKWQHEYITPEHVLNVMCDKMHFKEAFEACGGDTLQLKQDLTAYLKDAIATTQLEPIESFSLQQAFIWASEQVINSGKNQIELDHLLSGIMNQPESYSAYYIEVQGITLTDLLYELCHQVGDDEETLYEGSRKEEGEEDTIQEETALEKLSSYVTQLNELVKKETGPLVGREDVIQRTIQILCRKQKNNPIHIGEPGVGKTAITKGLARKINEGSVPNSLKGAQIFELDLGATLAGTQYRGDFEKRLKKILDVIKKQENPIVYIDEIHNIVGAGSLGAGSLDASNLLKPYLTQGHIKFIGATTYEEYKKYFEKDKGLVRRFQPVEIKEPTIEETIEILQGIKSHYEAYHGVTYTEEAIRAAAKLSQQYINDRFLPDKAIDLLDEAGAYYCANELSESKKKSIIDVPIIEATLSRICHIPKQKVEKDEIQILKNLEKRLKKQVFGQDEAIDEIVKAIKLSRAGLSDGEKPIASLLFVGPTGVGKTEVVKCLSEELGVKLIRFDMSEYTEKHTASKLIGSPPGYVGYEEGGLLTDAIKKAPYSILLLDEIEKAHQDIYNILLQVMDYATLTDNQGRKADFRNVILIMTSNAGAAKIGKKLVGFGERTVEKDAIDEAVKKTFTPEFRNRLTKVVAFHHIDAAMAKSIVQKQLNQFKKQLAKKQIEISFTPKVIKFISEKGISAEYGAREIIRIIDGQIKPLLVDEVLFGKLSKGGKCKVDIENETFKLMN</sequence>
<dbReference type="GO" id="GO:0034605">
    <property type="term" value="P:cellular response to heat"/>
    <property type="evidence" value="ECO:0007669"/>
    <property type="project" value="TreeGrafter"/>
</dbReference>
<keyword evidence="4 5" id="KW-0143">Chaperone</keyword>
<dbReference type="Pfam" id="PF02861">
    <property type="entry name" value="Clp_N"/>
    <property type="match status" value="1"/>
</dbReference>
<evidence type="ECO:0000313" key="9">
    <source>
        <dbReference type="Proteomes" id="UP000824229"/>
    </source>
</evidence>
<evidence type="ECO:0000256" key="3">
    <source>
        <dbReference type="ARBA" id="ARBA00022840"/>
    </source>
</evidence>
<dbReference type="Pfam" id="PF00004">
    <property type="entry name" value="AAA"/>
    <property type="match status" value="1"/>
</dbReference>
<dbReference type="InterPro" id="IPR013461">
    <property type="entry name" value="ClpA"/>
</dbReference>
<dbReference type="SMART" id="SM00382">
    <property type="entry name" value="AAA"/>
    <property type="match status" value="2"/>
</dbReference>
<dbReference type="Pfam" id="PF17871">
    <property type="entry name" value="AAA_lid_9"/>
    <property type="match status" value="1"/>
</dbReference>
<dbReference type="InterPro" id="IPR003959">
    <property type="entry name" value="ATPase_AAA_core"/>
</dbReference>
<dbReference type="GO" id="GO:0008233">
    <property type="term" value="F:peptidase activity"/>
    <property type="evidence" value="ECO:0007669"/>
    <property type="project" value="UniProtKB-KW"/>
</dbReference>
<reference evidence="8" key="2">
    <citation type="submission" date="2021-04" db="EMBL/GenBank/DDBJ databases">
        <authorList>
            <person name="Gilroy R."/>
        </authorList>
    </citation>
    <scope>NUCLEOTIDE SEQUENCE</scope>
    <source>
        <strain evidence="8">B5-657</strain>
    </source>
</reference>
<evidence type="ECO:0000256" key="1">
    <source>
        <dbReference type="ARBA" id="ARBA00022737"/>
    </source>
</evidence>
<dbReference type="GO" id="GO:0005737">
    <property type="term" value="C:cytoplasm"/>
    <property type="evidence" value="ECO:0007669"/>
    <property type="project" value="TreeGrafter"/>
</dbReference>
<evidence type="ECO:0000313" key="8">
    <source>
        <dbReference type="EMBL" id="MBU3803138.1"/>
    </source>
</evidence>